<dbReference type="OMA" id="EDEWHAL"/>
<reference evidence="3" key="1">
    <citation type="journal article" date="2015" name="Nat. Plants">
        <title>Genome expansion of Arabis alpina linked with retrotransposition and reduced symmetric DNA methylation.</title>
        <authorList>
            <person name="Willing E.M."/>
            <person name="Rawat V."/>
            <person name="Mandakova T."/>
            <person name="Maumus F."/>
            <person name="James G.V."/>
            <person name="Nordstroem K.J."/>
            <person name="Becker C."/>
            <person name="Warthmann N."/>
            <person name="Chica C."/>
            <person name="Szarzynska B."/>
            <person name="Zytnicki M."/>
            <person name="Albani M.C."/>
            <person name="Kiefer C."/>
            <person name="Bergonzi S."/>
            <person name="Castaings L."/>
            <person name="Mateos J.L."/>
            <person name="Berns M.C."/>
            <person name="Bujdoso N."/>
            <person name="Piofczyk T."/>
            <person name="de Lorenzo L."/>
            <person name="Barrero-Sicilia C."/>
            <person name="Mateos I."/>
            <person name="Piednoel M."/>
            <person name="Hagmann J."/>
            <person name="Chen-Min-Tao R."/>
            <person name="Iglesias-Fernandez R."/>
            <person name="Schuster S.C."/>
            <person name="Alonso-Blanco C."/>
            <person name="Roudier F."/>
            <person name="Carbonero P."/>
            <person name="Paz-Ares J."/>
            <person name="Davis S.J."/>
            <person name="Pecinka A."/>
            <person name="Quesneville H."/>
            <person name="Colot V."/>
            <person name="Lysak M.A."/>
            <person name="Weigel D."/>
            <person name="Coupland G."/>
            <person name="Schneeberger K."/>
        </authorList>
    </citation>
    <scope>NUCLEOTIDE SEQUENCE [LARGE SCALE GENOMIC DNA]</scope>
    <source>
        <strain evidence="3">cv. Pajares</strain>
    </source>
</reference>
<feature type="region of interest" description="Disordered" evidence="1">
    <location>
        <begin position="232"/>
        <end position="284"/>
    </location>
</feature>
<sequence length="545" mass="59832">MGVWARDDSANWVFEPEIASADNFIILRTYMKYAELLARVRDKLHIRASDITVKMGYQYPAWMDIADGNSGRPEYITDDLQVENFVEMRRKIEEVNLCVTVAKQVHGIPTMVPTDQMNLQQTKAMSESDSESLGESGFMAEDEWHALALEETLPGGGTGTILEGGGEEGIVRLNSEPGGEGGIRIDCPIVTNMPPLRSRLPMKKRKLTTADMVNCSVTRPTTGIRIAEPPRSEYIRRHHPCPAGDKGKRVMHGTGDGSDSDSDDGGDGRVPTYNPPAVDGVGNSNVRRELFPANITPAELEFGIGESATNPNDDPDVGNALQKWGRFNEALQNLLSDISCDNVLFNRDAPPVFNGPELEGVDAAVEDVSYEGDKLFVGRVFPHSHHAACTVHLWRNVNVAYKSKRLAGLLSRAAKAYTLTEFNKEFLEIQRISPGCAAYLVDIAANIGVETDAMAAPEYFVETWKLGFAQNIYPVPSVGGERVGIGAGTRSDLMPPAVKRPPGRPRKIIILSRGEFKRSGKKSGRRCTRCRRQGHNKASCRHGMP</sequence>
<feature type="compositionally biased region" description="Basic residues" evidence="1">
    <location>
        <begin position="519"/>
        <end position="545"/>
    </location>
</feature>
<gene>
    <name evidence="2" type="ordered locus">AALP_Aa1g122800</name>
</gene>
<proteinExistence type="predicted"/>
<name>A0A087HMR2_ARAAL</name>
<dbReference type="Proteomes" id="UP000029120">
    <property type="component" value="Chromosome 1"/>
</dbReference>
<evidence type="ECO:0000313" key="2">
    <source>
        <dbReference type="EMBL" id="KFK43414.1"/>
    </source>
</evidence>
<organism evidence="2 3">
    <name type="scientific">Arabis alpina</name>
    <name type="common">Alpine rock-cress</name>
    <dbReference type="NCBI Taxonomy" id="50452"/>
    <lineage>
        <taxon>Eukaryota</taxon>
        <taxon>Viridiplantae</taxon>
        <taxon>Streptophyta</taxon>
        <taxon>Embryophyta</taxon>
        <taxon>Tracheophyta</taxon>
        <taxon>Spermatophyta</taxon>
        <taxon>Magnoliopsida</taxon>
        <taxon>eudicotyledons</taxon>
        <taxon>Gunneridae</taxon>
        <taxon>Pentapetalae</taxon>
        <taxon>rosids</taxon>
        <taxon>malvids</taxon>
        <taxon>Brassicales</taxon>
        <taxon>Brassicaceae</taxon>
        <taxon>Arabideae</taxon>
        <taxon>Arabis</taxon>
    </lineage>
</organism>
<keyword evidence="3" id="KW-1185">Reference proteome</keyword>
<dbReference type="Gramene" id="KFK43414">
    <property type="protein sequence ID" value="KFK43414"/>
    <property type="gene ID" value="AALP_AA1G122800"/>
</dbReference>
<evidence type="ECO:0000313" key="3">
    <source>
        <dbReference type="Proteomes" id="UP000029120"/>
    </source>
</evidence>
<dbReference type="AlphaFoldDB" id="A0A087HMR2"/>
<protein>
    <submittedName>
        <fullName evidence="2">Uncharacterized protein</fullName>
    </submittedName>
</protein>
<accession>A0A087HMR2</accession>
<feature type="region of interest" description="Disordered" evidence="1">
    <location>
        <begin position="517"/>
        <end position="545"/>
    </location>
</feature>
<dbReference type="EMBL" id="CM002869">
    <property type="protein sequence ID" value="KFK43414.1"/>
    <property type="molecule type" value="Genomic_DNA"/>
</dbReference>
<evidence type="ECO:0000256" key="1">
    <source>
        <dbReference type="SAM" id="MobiDB-lite"/>
    </source>
</evidence>
<dbReference type="OrthoDB" id="1113676at2759"/>